<dbReference type="GO" id="GO:0005524">
    <property type="term" value="F:ATP binding"/>
    <property type="evidence" value="ECO:0007669"/>
    <property type="project" value="InterPro"/>
</dbReference>
<proteinExistence type="predicted"/>
<reference evidence="3" key="1">
    <citation type="journal article" date="2019" name="Int. J. Syst. Evol. Microbiol.">
        <title>The Global Catalogue of Microorganisms (GCM) 10K type strain sequencing project: providing services to taxonomists for standard genome sequencing and annotation.</title>
        <authorList>
            <consortium name="The Broad Institute Genomics Platform"/>
            <consortium name="The Broad Institute Genome Sequencing Center for Infectious Disease"/>
            <person name="Wu L."/>
            <person name="Ma J."/>
        </authorList>
    </citation>
    <scope>NUCLEOTIDE SEQUENCE [LARGE SCALE GENOMIC DNA]</scope>
    <source>
        <strain evidence="3">JCM 19134</strain>
    </source>
</reference>
<keyword evidence="3" id="KW-1185">Reference proteome</keyword>
<dbReference type="InterPro" id="IPR054787">
    <property type="entry name" value="TrlF_ATPase"/>
</dbReference>
<dbReference type="GO" id="GO:0006302">
    <property type="term" value="P:double-strand break repair"/>
    <property type="evidence" value="ECO:0007669"/>
    <property type="project" value="TreeGrafter"/>
</dbReference>
<organism evidence="2 3">
    <name type="scientific">Halioxenophilus aromaticivorans</name>
    <dbReference type="NCBI Taxonomy" id="1306992"/>
    <lineage>
        <taxon>Bacteria</taxon>
        <taxon>Pseudomonadati</taxon>
        <taxon>Pseudomonadota</taxon>
        <taxon>Gammaproteobacteria</taxon>
        <taxon>Alteromonadales</taxon>
        <taxon>Alteromonadaceae</taxon>
        <taxon>Halioxenophilus</taxon>
    </lineage>
</organism>
<evidence type="ECO:0000313" key="2">
    <source>
        <dbReference type="EMBL" id="GAA4943184.1"/>
    </source>
</evidence>
<dbReference type="PANTHER" id="PTHR32182">
    <property type="entry name" value="DNA REPLICATION AND REPAIR PROTEIN RECF"/>
    <property type="match status" value="1"/>
</dbReference>
<dbReference type="Gene3D" id="3.40.50.300">
    <property type="entry name" value="P-loop containing nucleotide triphosphate hydrolases"/>
    <property type="match status" value="2"/>
</dbReference>
<gene>
    <name evidence="2" type="ORF">GCM10025791_22380</name>
</gene>
<evidence type="ECO:0000313" key="3">
    <source>
        <dbReference type="Proteomes" id="UP001409585"/>
    </source>
</evidence>
<protein>
    <submittedName>
        <fullName evidence="2">AAA family ATPase</fullName>
    </submittedName>
</protein>
<dbReference type="AlphaFoldDB" id="A0AAV3U2U1"/>
<dbReference type="GO" id="GO:0000731">
    <property type="term" value="P:DNA synthesis involved in DNA repair"/>
    <property type="evidence" value="ECO:0007669"/>
    <property type="project" value="TreeGrafter"/>
</dbReference>
<dbReference type="Proteomes" id="UP001409585">
    <property type="component" value="Unassembled WGS sequence"/>
</dbReference>
<sequence length="1016" mass="115382">MDMSVKEYREGAEWRRWDLHIHTPGTNKNDKFTGKDLDEKWAKYCTDINAYKGEISVVGITDYWSIENYFVFKEKLRSGVISKNIDYVIPNVEMRVTPITGSGKPVNIHCLFNPAIDSELEDRFFQKLTISQGREFSATRSDMVNFGRELSGDNKMDAEQAYKHGIDNLVVEWRTLEVLFKKDEDLRRNTVIVVSNKSTDGASGVVQHKDFFTDDKLSQLESHRRGIYKMSDAIFSSRPKDAEFFYGHSDDYLRLCGRPKPCFHGSDAHDNKKLFEPDEQRYCWVKSDPTFEGLLQTLNEPMDRVFIGLEPPALKIFEENKTKYIKAITIDSVQGYKQEQGVWFDGVRLSFNKQLVAIIGNKGSGKSAVADILALCGEASTPLEFLTPKKFKKNGLASKFTASMYWDDGTESTKGLAEEVNASVQERVKYLSQNNFESLCSEIDQIEGFRTELENVVFSHIPVAQRYGCTTFDGLVDHLKGNSLNEVMAIKAKLQQVNERIAALEMQRNQKYIDNLNSQLEIKNKELDAHDSIVPEEIENPNKSEKSTEQSEQSKKADSLQAEIEQVENKIAEAEAEKLTVSIALQKLRQIKVTVEGLEKSVGEQRQSITDELLPYSISIDDVVGFTVSYDKIDQEIASNVGKDKKLSVELDGDGTQQNTGLRGTLKSLTQERAKILNDLGAPEKRYQKYLADLAEWKSKRRAIEGDKSDPATLEGLKSSLAYIADGLQGDIDKFRAERVGYVKEIFAVKSKLVEVYQNIKASIDESLNENHDLLGKYDVAIKSCFEFDESFMRQFQGYISQNVKGSFYGKEAGQMKLRGLLESVDLGDPENLIVFFGTLIDHLEKDYRDITKKPVRYIDDQVQDLTAFYNYLYSLDYLTEAYSLEMGGKQLQQLSPGEKGALLLIFYLLLDKDNKPLIIDQPEDNLDNQSVSRILVPFIKKAKLRRQIFMVTHNPNLAVVADAEQVIHVNIEKDKDNRVTVNPGAIESPEVNRAIVDILEGTMPAFRQRDNKYMN</sequence>
<name>A0AAV3U2U1_9ALTE</name>
<dbReference type="EMBL" id="BAABLX010000016">
    <property type="protein sequence ID" value="GAA4943184.1"/>
    <property type="molecule type" value="Genomic_DNA"/>
</dbReference>
<dbReference type="SUPFAM" id="SSF52540">
    <property type="entry name" value="P-loop containing nucleoside triphosphate hydrolases"/>
    <property type="match status" value="1"/>
</dbReference>
<dbReference type="GO" id="GO:0016887">
    <property type="term" value="F:ATP hydrolysis activity"/>
    <property type="evidence" value="ECO:0007669"/>
    <property type="project" value="InterPro"/>
</dbReference>
<comment type="caution">
    <text evidence="2">The sequence shown here is derived from an EMBL/GenBank/DDBJ whole genome shotgun (WGS) entry which is preliminary data.</text>
</comment>
<evidence type="ECO:0000256" key="1">
    <source>
        <dbReference type="SAM" id="MobiDB-lite"/>
    </source>
</evidence>
<dbReference type="InterPro" id="IPR027417">
    <property type="entry name" value="P-loop_NTPase"/>
</dbReference>
<feature type="region of interest" description="Disordered" evidence="1">
    <location>
        <begin position="531"/>
        <end position="561"/>
    </location>
</feature>
<accession>A0AAV3U2U1</accession>
<dbReference type="PANTHER" id="PTHR32182:SF22">
    <property type="entry name" value="ATP-DEPENDENT ENDONUCLEASE, OLD FAMILY-RELATED"/>
    <property type="match status" value="1"/>
</dbReference>
<dbReference type="NCBIfam" id="NF045780">
    <property type="entry name" value="TrlF_fam_ATP"/>
    <property type="match status" value="1"/>
</dbReference>
<feature type="compositionally biased region" description="Basic and acidic residues" evidence="1">
    <location>
        <begin position="540"/>
        <end position="558"/>
    </location>
</feature>